<name>A0ABY5S5K6_9BACL</name>
<proteinExistence type="predicted"/>
<evidence type="ECO:0000313" key="1">
    <source>
        <dbReference type="EMBL" id="UVI28152.1"/>
    </source>
</evidence>
<dbReference type="EMBL" id="CP091430">
    <property type="protein sequence ID" value="UVI28152.1"/>
    <property type="molecule type" value="Genomic_DNA"/>
</dbReference>
<evidence type="ECO:0000313" key="2">
    <source>
        <dbReference type="Proteomes" id="UP001057877"/>
    </source>
</evidence>
<dbReference type="Proteomes" id="UP001057877">
    <property type="component" value="Chromosome"/>
</dbReference>
<reference evidence="1" key="1">
    <citation type="submission" date="2022-01" db="EMBL/GenBank/DDBJ databases">
        <title>Paenibacillus spongiae sp. nov., isolated from marine sponge.</title>
        <authorList>
            <person name="Li Z."/>
            <person name="Zhang M."/>
        </authorList>
    </citation>
    <scope>NUCLEOTIDE SEQUENCE</scope>
    <source>
        <strain evidence="1">PHS-Z3</strain>
    </source>
</reference>
<dbReference type="RefSeq" id="WP_258384239.1">
    <property type="nucleotide sequence ID" value="NZ_CP091430.1"/>
</dbReference>
<organism evidence="1 2">
    <name type="scientific">Paenibacillus spongiae</name>
    <dbReference type="NCBI Taxonomy" id="2909671"/>
    <lineage>
        <taxon>Bacteria</taxon>
        <taxon>Bacillati</taxon>
        <taxon>Bacillota</taxon>
        <taxon>Bacilli</taxon>
        <taxon>Bacillales</taxon>
        <taxon>Paenibacillaceae</taxon>
        <taxon>Paenibacillus</taxon>
    </lineage>
</organism>
<dbReference type="Pfam" id="PF26325">
    <property type="entry name" value="YhjD"/>
    <property type="match status" value="1"/>
</dbReference>
<protein>
    <submittedName>
        <fullName evidence="1">Uncharacterized protein</fullName>
    </submittedName>
</protein>
<keyword evidence="2" id="KW-1185">Reference proteome</keyword>
<sequence length="100" mass="11814">MSDTVSLKLLFEASCGLLADRIHQDLVAVRKYLREHEIKVEEADQFEGQIQFKFWVRGYEDSFMLLRELVKAEISKRFGKYISEIARGWNTNDKKTLTKR</sequence>
<dbReference type="InterPro" id="IPR058600">
    <property type="entry name" value="YhjD-like"/>
</dbReference>
<gene>
    <name evidence="1" type="ORF">L1F29_22200</name>
</gene>
<accession>A0ABY5S5K6</accession>